<keyword evidence="2" id="KW-1185">Reference proteome</keyword>
<dbReference type="EMBL" id="AWSO01001715">
    <property type="protein sequence ID" value="ESK83002.1"/>
    <property type="molecule type" value="Genomic_DNA"/>
</dbReference>
<protein>
    <submittedName>
        <fullName evidence="1">Uncharacterized protein</fullName>
    </submittedName>
</protein>
<sequence>MDSDGHNKVLPPGVMSHRGDKLICRRSLGYLLKDIHIYRLSTADELIHRAEIPRPLLRKTKMGLLFRNPYSYLLKANAATVVISLTILTLDTSDLDFSILVILYGYN</sequence>
<accession>V2WN49</accession>
<evidence type="ECO:0000313" key="2">
    <source>
        <dbReference type="Proteomes" id="UP000017559"/>
    </source>
</evidence>
<name>V2WN49_MONRO</name>
<gene>
    <name evidence="1" type="ORF">Moror_11770</name>
</gene>
<dbReference type="AlphaFoldDB" id="V2WN49"/>
<reference evidence="1 2" key="1">
    <citation type="journal article" date="2014" name="BMC Genomics">
        <title>Genome and secretome analysis of the hemibiotrophic fungal pathogen, Moniliophthora roreri, which causes frosty pod rot disease of cacao: mechanisms of the biotrophic and necrotrophic phases.</title>
        <authorList>
            <person name="Meinhardt L.W."/>
            <person name="Costa G.G.L."/>
            <person name="Thomazella D.P.T."/>
            <person name="Teixeira P.J.P.L."/>
            <person name="Carazzolle M.F."/>
            <person name="Schuster S.C."/>
            <person name="Carlson J.E."/>
            <person name="Guiltinan M.J."/>
            <person name="Mieczkowski P."/>
            <person name="Farmer A."/>
            <person name="Ramaraj T."/>
            <person name="Crozier J."/>
            <person name="Davis R.E."/>
            <person name="Shao J."/>
            <person name="Melnick R.L."/>
            <person name="Pereira G.A.G."/>
            <person name="Bailey B.A."/>
        </authorList>
    </citation>
    <scope>NUCLEOTIDE SEQUENCE [LARGE SCALE GENOMIC DNA]</scope>
    <source>
        <strain evidence="1 2">MCA 2997</strain>
    </source>
</reference>
<comment type="caution">
    <text evidence="1">The sequence shown here is derived from an EMBL/GenBank/DDBJ whole genome shotgun (WGS) entry which is preliminary data.</text>
</comment>
<proteinExistence type="predicted"/>
<organism evidence="1 2">
    <name type="scientific">Moniliophthora roreri (strain MCA 2997)</name>
    <name type="common">Cocoa frosty pod rot fungus</name>
    <name type="synonym">Crinipellis roreri</name>
    <dbReference type="NCBI Taxonomy" id="1381753"/>
    <lineage>
        <taxon>Eukaryota</taxon>
        <taxon>Fungi</taxon>
        <taxon>Dikarya</taxon>
        <taxon>Basidiomycota</taxon>
        <taxon>Agaricomycotina</taxon>
        <taxon>Agaricomycetes</taxon>
        <taxon>Agaricomycetidae</taxon>
        <taxon>Agaricales</taxon>
        <taxon>Marasmiineae</taxon>
        <taxon>Marasmiaceae</taxon>
        <taxon>Moniliophthora</taxon>
    </lineage>
</organism>
<dbReference type="HOGENOM" id="CLU_2210677_0_0_1"/>
<dbReference type="Proteomes" id="UP000017559">
    <property type="component" value="Unassembled WGS sequence"/>
</dbReference>
<evidence type="ECO:0000313" key="1">
    <source>
        <dbReference type="EMBL" id="ESK83002.1"/>
    </source>
</evidence>
<dbReference type="KEGG" id="mrr:Moror_11770"/>